<dbReference type="RefSeq" id="WP_146560095.1">
    <property type="nucleotide sequence ID" value="NZ_VIGW01000002.1"/>
</dbReference>
<dbReference type="Pfam" id="PF01042">
    <property type="entry name" value="Ribonuc_L-PSP"/>
    <property type="match status" value="1"/>
</dbReference>
<accession>A0A5C5RDD2</accession>
<name>A0A5C5RDD2_9ACTN</name>
<dbReference type="EMBL" id="VIGW01000002">
    <property type="protein sequence ID" value="TWS20876.1"/>
    <property type="molecule type" value="Genomic_DNA"/>
</dbReference>
<organism evidence="1 2">
    <name type="scientific">Tsukamurella asaccharolytica</name>
    <dbReference type="NCBI Taxonomy" id="2592067"/>
    <lineage>
        <taxon>Bacteria</taxon>
        <taxon>Bacillati</taxon>
        <taxon>Actinomycetota</taxon>
        <taxon>Actinomycetes</taxon>
        <taxon>Mycobacteriales</taxon>
        <taxon>Tsukamurellaceae</taxon>
        <taxon>Tsukamurella</taxon>
    </lineage>
</organism>
<dbReference type="PANTHER" id="PTHR11803">
    <property type="entry name" value="2-IMINOBUTANOATE/2-IMINOPROPANOATE DEAMINASE RIDA"/>
    <property type="match status" value="1"/>
</dbReference>
<dbReference type="GO" id="GO:0005829">
    <property type="term" value="C:cytosol"/>
    <property type="evidence" value="ECO:0007669"/>
    <property type="project" value="TreeGrafter"/>
</dbReference>
<dbReference type="Proteomes" id="UP000317291">
    <property type="component" value="Unassembled WGS sequence"/>
</dbReference>
<dbReference type="CDD" id="cd00448">
    <property type="entry name" value="YjgF_YER057c_UK114_family"/>
    <property type="match status" value="1"/>
</dbReference>
<reference evidence="1 2" key="1">
    <citation type="submission" date="2019-06" db="EMBL/GenBank/DDBJ databases">
        <title>Tsukamurella conjunctivitidis sp. nov., Tsukamurella assacharolytica sp. nov. and Tsukamurella sputae sp. nov. isolated from patients with conjunctivitis, bacteraemia (lymphoma) and respiratory infection (sputum) in Hong Kong.</title>
        <authorList>
            <person name="Teng J.L.L."/>
            <person name="Lee H.H."/>
            <person name="Fong J.Y.H."/>
            <person name="Fok K.M.N."/>
            <person name="Lau S.K.P."/>
            <person name="Woo P.C.Y."/>
        </authorList>
    </citation>
    <scope>NUCLEOTIDE SEQUENCE [LARGE SCALE GENOMIC DNA]</scope>
    <source>
        <strain evidence="1 2">HKU71</strain>
    </source>
</reference>
<protein>
    <submittedName>
        <fullName evidence="1">RidA family protein</fullName>
    </submittedName>
</protein>
<dbReference type="SUPFAM" id="SSF55298">
    <property type="entry name" value="YjgF-like"/>
    <property type="match status" value="1"/>
</dbReference>
<sequence length="129" mass="13848">MAGNDEAVTPPPAPAYRRINDLVLLSGQVGVDALWRVVGPDFEDEARQVFRNIATTLAEVDCTLADAVFVRTYLSDFAYFAAFNDVWRAVFGDSPPARTTVQAGLHPPFRIECEVVAAVPPGAAGSPGR</sequence>
<dbReference type="GO" id="GO:0019239">
    <property type="term" value="F:deaminase activity"/>
    <property type="evidence" value="ECO:0007669"/>
    <property type="project" value="TreeGrafter"/>
</dbReference>
<evidence type="ECO:0000313" key="1">
    <source>
        <dbReference type="EMBL" id="TWS20876.1"/>
    </source>
</evidence>
<keyword evidence="2" id="KW-1185">Reference proteome</keyword>
<proteinExistence type="predicted"/>
<gene>
    <name evidence="1" type="ORF">FK529_06050</name>
</gene>
<dbReference type="InterPro" id="IPR006175">
    <property type="entry name" value="YjgF/YER057c/UK114"/>
</dbReference>
<dbReference type="InterPro" id="IPR035959">
    <property type="entry name" value="RutC-like_sf"/>
</dbReference>
<dbReference type="Gene3D" id="3.30.1330.40">
    <property type="entry name" value="RutC-like"/>
    <property type="match status" value="1"/>
</dbReference>
<dbReference type="AlphaFoldDB" id="A0A5C5RDD2"/>
<dbReference type="OrthoDB" id="9799840at2"/>
<comment type="caution">
    <text evidence="1">The sequence shown here is derived from an EMBL/GenBank/DDBJ whole genome shotgun (WGS) entry which is preliminary data.</text>
</comment>
<dbReference type="PANTHER" id="PTHR11803:SF44">
    <property type="entry name" value="RUTC FAMILY PROTEIN YJGH"/>
    <property type="match status" value="1"/>
</dbReference>
<evidence type="ECO:0000313" key="2">
    <source>
        <dbReference type="Proteomes" id="UP000317291"/>
    </source>
</evidence>